<keyword evidence="8" id="KW-0547">Nucleotide-binding</keyword>
<dbReference type="GO" id="GO:0005524">
    <property type="term" value="F:ATP binding"/>
    <property type="evidence" value="ECO:0007669"/>
    <property type="project" value="UniProtKB-KW"/>
</dbReference>
<keyword evidence="4" id="KW-1003">Cell membrane</keyword>
<keyword evidence="9 16" id="KW-0418">Kinase</keyword>
<dbReference type="PROSITE" id="PS50109">
    <property type="entry name" value="HIS_KIN"/>
    <property type="match status" value="1"/>
</dbReference>
<feature type="transmembrane region" description="Helical" evidence="14">
    <location>
        <begin position="7"/>
        <end position="25"/>
    </location>
</feature>
<keyword evidence="12" id="KW-0902">Two-component regulatory system</keyword>
<sequence length="432" mass="48609">MTVVKEIILQLFFALIPFLAFNVYYRDKPRNFSTRFVIVTSMICLFFSMTFGASAVSGYFYDIRYIILFFGLLFGGLKAGLLLLPEFVLYRLYLGGDGTWIAMLILLVTFPISLLLYKWYRSIDKKWMVTLSAGAVFSIVPIGFVYWHNPESIENHIWFHVLAIPVQNFVGSWLLIWLFQKAAADKDMFIRYVQTEKVEVISQVAASLVHEVRNPLTAVKGFLTLIRESRLDQEKVNRYIDICISEMERTEYILSEYLAISKPLTDLQEATDLAHQLRITVEVMRPYANMNNVALELEAPPEAVPILANPEKIKQILVNLIKNAIEACYAVSDGKVTLDLRTEGAKAILTIEDNGIGMTEDQVERLGSVFFSTKSRGTGLGLSFSYQAIQGMGGTITLKSVHRAGTRFTITLPLYEPEPFGNGSGVPADGLS</sequence>
<evidence type="ECO:0000256" key="1">
    <source>
        <dbReference type="ARBA" id="ARBA00000085"/>
    </source>
</evidence>
<dbReference type="GO" id="GO:0071555">
    <property type="term" value="P:cell wall organization"/>
    <property type="evidence" value="ECO:0007669"/>
    <property type="project" value="InterPro"/>
</dbReference>
<feature type="transmembrane region" description="Helical" evidence="14">
    <location>
        <begin position="159"/>
        <end position="179"/>
    </location>
</feature>
<dbReference type="CDD" id="cd00075">
    <property type="entry name" value="HATPase"/>
    <property type="match status" value="1"/>
</dbReference>
<dbReference type="InterPro" id="IPR003594">
    <property type="entry name" value="HATPase_dom"/>
</dbReference>
<dbReference type="CDD" id="cd00082">
    <property type="entry name" value="HisKA"/>
    <property type="match status" value="1"/>
</dbReference>
<evidence type="ECO:0000256" key="10">
    <source>
        <dbReference type="ARBA" id="ARBA00022840"/>
    </source>
</evidence>
<keyword evidence="13 14" id="KW-0472">Membrane</keyword>
<name>A0A5D0CZP9_9BACL</name>
<dbReference type="InterPro" id="IPR005467">
    <property type="entry name" value="His_kinase_dom"/>
</dbReference>
<accession>A0A5D0CZP9</accession>
<dbReference type="InterPro" id="IPR036097">
    <property type="entry name" value="HisK_dim/P_sf"/>
</dbReference>
<dbReference type="InterPro" id="IPR011620">
    <property type="entry name" value="Sig_transdc_His_kinase_LytS_TM"/>
</dbReference>
<reference evidence="16 17" key="1">
    <citation type="submission" date="2019-08" db="EMBL/GenBank/DDBJ databases">
        <title>Genome sequencing of Paenibacillus faecis DSM 23593(T).</title>
        <authorList>
            <person name="Kook J.-K."/>
            <person name="Park S.-N."/>
            <person name="Lim Y.K."/>
        </authorList>
    </citation>
    <scope>NUCLEOTIDE SEQUENCE [LARGE SCALE GENOMIC DNA]</scope>
    <source>
        <strain evidence="16 17">DSM 23593</strain>
    </source>
</reference>
<evidence type="ECO:0000256" key="9">
    <source>
        <dbReference type="ARBA" id="ARBA00022777"/>
    </source>
</evidence>
<dbReference type="Gene3D" id="3.30.565.10">
    <property type="entry name" value="Histidine kinase-like ATPase, C-terminal domain"/>
    <property type="match status" value="1"/>
</dbReference>
<evidence type="ECO:0000256" key="4">
    <source>
        <dbReference type="ARBA" id="ARBA00022475"/>
    </source>
</evidence>
<keyword evidence="11 14" id="KW-1133">Transmembrane helix</keyword>
<dbReference type="PANTHER" id="PTHR43065:SF46">
    <property type="entry name" value="C4-DICARBOXYLATE TRANSPORT SENSOR PROTEIN DCTB"/>
    <property type="match status" value="1"/>
</dbReference>
<dbReference type="InterPro" id="IPR004358">
    <property type="entry name" value="Sig_transdc_His_kin-like_C"/>
</dbReference>
<feature type="transmembrane region" description="Helical" evidence="14">
    <location>
        <begin position="127"/>
        <end position="147"/>
    </location>
</feature>
<feature type="transmembrane region" description="Helical" evidence="14">
    <location>
        <begin position="37"/>
        <end position="60"/>
    </location>
</feature>
<comment type="catalytic activity">
    <reaction evidence="1">
        <text>ATP + protein L-histidine = ADP + protein N-phospho-L-histidine.</text>
        <dbReference type="EC" id="2.7.13.3"/>
    </reaction>
</comment>
<evidence type="ECO:0000259" key="15">
    <source>
        <dbReference type="PROSITE" id="PS50109"/>
    </source>
</evidence>
<keyword evidence="5" id="KW-0597">Phosphoprotein</keyword>
<evidence type="ECO:0000313" key="17">
    <source>
        <dbReference type="Proteomes" id="UP000325218"/>
    </source>
</evidence>
<evidence type="ECO:0000256" key="8">
    <source>
        <dbReference type="ARBA" id="ARBA00022741"/>
    </source>
</evidence>
<evidence type="ECO:0000256" key="7">
    <source>
        <dbReference type="ARBA" id="ARBA00022692"/>
    </source>
</evidence>
<protein>
    <recommendedName>
        <fullName evidence="3">histidine kinase</fullName>
        <ecNumber evidence="3">2.7.13.3</ecNumber>
    </recommendedName>
</protein>
<dbReference type="InterPro" id="IPR036890">
    <property type="entry name" value="HATPase_C_sf"/>
</dbReference>
<proteinExistence type="predicted"/>
<evidence type="ECO:0000256" key="3">
    <source>
        <dbReference type="ARBA" id="ARBA00012438"/>
    </source>
</evidence>
<dbReference type="SUPFAM" id="SSF55874">
    <property type="entry name" value="ATPase domain of HSP90 chaperone/DNA topoisomerase II/histidine kinase"/>
    <property type="match status" value="1"/>
</dbReference>
<dbReference type="GO" id="GO:0005886">
    <property type="term" value="C:plasma membrane"/>
    <property type="evidence" value="ECO:0007669"/>
    <property type="project" value="UniProtKB-SubCell"/>
</dbReference>
<dbReference type="Proteomes" id="UP000325218">
    <property type="component" value="Unassembled WGS sequence"/>
</dbReference>
<dbReference type="PRINTS" id="PR00344">
    <property type="entry name" value="BCTRLSENSOR"/>
</dbReference>
<keyword evidence="10" id="KW-0067">ATP-binding</keyword>
<dbReference type="SMART" id="SM00387">
    <property type="entry name" value="HATPase_c"/>
    <property type="match status" value="1"/>
</dbReference>
<gene>
    <name evidence="16" type="ORF">FRY98_07210</name>
</gene>
<evidence type="ECO:0000256" key="11">
    <source>
        <dbReference type="ARBA" id="ARBA00022989"/>
    </source>
</evidence>
<feature type="transmembrane region" description="Helical" evidence="14">
    <location>
        <begin position="100"/>
        <end position="120"/>
    </location>
</feature>
<dbReference type="InterPro" id="IPR003661">
    <property type="entry name" value="HisK_dim/P_dom"/>
</dbReference>
<feature type="domain" description="Histidine kinase" evidence="15">
    <location>
        <begin position="207"/>
        <end position="416"/>
    </location>
</feature>
<evidence type="ECO:0000256" key="5">
    <source>
        <dbReference type="ARBA" id="ARBA00022553"/>
    </source>
</evidence>
<dbReference type="Pfam" id="PF00512">
    <property type="entry name" value="HisKA"/>
    <property type="match status" value="1"/>
</dbReference>
<evidence type="ECO:0000313" key="16">
    <source>
        <dbReference type="EMBL" id="TYA15406.1"/>
    </source>
</evidence>
<keyword evidence="17" id="KW-1185">Reference proteome</keyword>
<organism evidence="16 17">
    <name type="scientific">Paenibacillus faecis</name>
    <dbReference type="NCBI Taxonomy" id="862114"/>
    <lineage>
        <taxon>Bacteria</taxon>
        <taxon>Bacillati</taxon>
        <taxon>Bacillota</taxon>
        <taxon>Bacilli</taxon>
        <taxon>Bacillales</taxon>
        <taxon>Paenibacillaceae</taxon>
        <taxon>Paenibacillus</taxon>
    </lineage>
</organism>
<evidence type="ECO:0000256" key="2">
    <source>
        <dbReference type="ARBA" id="ARBA00004651"/>
    </source>
</evidence>
<keyword evidence="6" id="KW-0808">Transferase</keyword>
<feature type="transmembrane region" description="Helical" evidence="14">
    <location>
        <begin position="67"/>
        <end position="88"/>
    </location>
</feature>
<keyword evidence="7 14" id="KW-0812">Transmembrane</keyword>
<dbReference type="EMBL" id="VSDO01000001">
    <property type="protein sequence ID" value="TYA15406.1"/>
    <property type="molecule type" value="Genomic_DNA"/>
</dbReference>
<evidence type="ECO:0000256" key="6">
    <source>
        <dbReference type="ARBA" id="ARBA00022679"/>
    </source>
</evidence>
<evidence type="ECO:0000256" key="12">
    <source>
        <dbReference type="ARBA" id="ARBA00023012"/>
    </source>
</evidence>
<dbReference type="PANTHER" id="PTHR43065">
    <property type="entry name" value="SENSOR HISTIDINE KINASE"/>
    <property type="match status" value="1"/>
</dbReference>
<dbReference type="Pfam" id="PF02518">
    <property type="entry name" value="HATPase_c"/>
    <property type="match status" value="1"/>
</dbReference>
<dbReference type="EC" id="2.7.13.3" evidence="3"/>
<dbReference type="GO" id="GO:0000155">
    <property type="term" value="F:phosphorelay sensor kinase activity"/>
    <property type="evidence" value="ECO:0007669"/>
    <property type="project" value="InterPro"/>
</dbReference>
<dbReference type="Pfam" id="PF07694">
    <property type="entry name" value="5TM-5TMR_LYT"/>
    <property type="match status" value="1"/>
</dbReference>
<dbReference type="SUPFAM" id="SSF47384">
    <property type="entry name" value="Homodimeric domain of signal transducing histidine kinase"/>
    <property type="match status" value="1"/>
</dbReference>
<dbReference type="AlphaFoldDB" id="A0A5D0CZP9"/>
<dbReference type="SMART" id="SM00388">
    <property type="entry name" value="HisKA"/>
    <property type="match status" value="1"/>
</dbReference>
<dbReference type="RefSeq" id="WP_148450996.1">
    <property type="nucleotide sequence ID" value="NZ_VSDO01000001.1"/>
</dbReference>
<dbReference type="Gene3D" id="1.10.287.130">
    <property type="match status" value="1"/>
</dbReference>
<evidence type="ECO:0000256" key="14">
    <source>
        <dbReference type="SAM" id="Phobius"/>
    </source>
</evidence>
<dbReference type="OrthoDB" id="9815750at2"/>
<comment type="subcellular location">
    <subcellularLocation>
        <location evidence="2">Cell membrane</location>
        <topology evidence="2">Multi-pass membrane protein</topology>
    </subcellularLocation>
</comment>
<evidence type="ECO:0000256" key="13">
    <source>
        <dbReference type="ARBA" id="ARBA00023136"/>
    </source>
</evidence>
<comment type="caution">
    <text evidence="16">The sequence shown here is derived from an EMBL/GenBank/DDBJ whole genome shotgun (WGS) entry which is preliminary data.</text>
</comment>